<keyword evidence="2" id="KW-0547">Nucleotide-binding</keyword>
<evidence type="ECO:0000256" key="1">
    <source>
        <dbReference type="ARBA" id="ARBA00022737"/>
    </source>
</evidence>
<dbReference type="InterPro" id="IPR038005">
    <property type="entry name" value="RX-like_CC"/>
</dbReference>
<dbReference type="PANTHER" id="PTHR36766">
    <property type="entry name" value="PLANT BROAD-SPECTRUM MILDEW RESISTANCE PROTEIN RPW8"/>
    <property type="match status" value="1"/>
</dbReference>
<dbReference type="PANTHER" id="PTHR36766:SF38">
    <property type="entry name" value="DISEASE RESISTANCE PROTEIN RGA3"/>
    <property type="match status" value="1"/>
</dbReference>
<dbReference type="SUPFAM" id="SSF52540">
    <property type="entry name" value="P-loop containing nucleoside triphosphate hydrolases"/>
    <property type="match status" value="1"/>
</dbReference>
<accession>A0A6A1V3T2</accession>
<organism evidence="8 9">
    <name type="scientific">Morella rubra</name>
    <name type="common">Chinese bayberry</name>
    <dbReference type="NCBI Taxonomy" id="262757"/>
    <lineage>
        <taxon>Eukaryota</taxon>
        <taxon>Viridiplantae</taxon>
        <taxon>Streptophyta</taxon>
        <taxon>Embryophyta</taxon>
        <taxon>Tracheophyta</taxon>
        <taxon>Spermatophyta</taxon>
        <taxon>Magnoliopsida</taxon>
        <taxon>eudicotyledons</taxon>
        <taxon>Gunneridae</taxon>
        <taxon>Pentapetalae</taxon>
        <taxon>rosids</taxon>
        <taxon>fabids</taxon>
        <taxon>Fagales</taxon>
        <taxon>Myricaceae</taxon>
        <taxon>Morella</taxon>
    </lineage>
</organism>
<protein>
    <submittedName>
        <fullName evidence="8">Putative disease resistance protein RGA4</fullName>
    </submittedName>
</protein>
<dbReference type="GO" id="GO:0005524">
    <property type="term" value="F:ATP binding"/>
    <property type="evidence" value="ECO:0007669"/>
    <property type="project" value="UniProtKB-KW"/>
</dbReference>
<keyword evidence="9" id="KW-1185">Reference proteome</keyword>
<dbReference type="GO" id="GO:0006952">
    <property type="term" value="P:defense response"/>
    <property type="evidence" value="ECO:0007669"/>
    <property type="project" value="UniProtKB-KW"/>
</dbReference>
<dbReference type="CDD" id="cd14798">
    <property type="entry name" value="RX-CC_like"/>
    <property type="match status" value="1"/>
</dbReference>
<reference evidence="8 9" key="1">
    <citation type="journal article" date="2019" name="Plant Biotechnol. J.">
        <title>The red bayberry genome and genetic basis of sex determination.</title>
        <authorList>
            <person name="Jia H.M."/>
            <person name="Jia H.J."/>
            <person name="Cai Q.L."/>
            <person name="Wang Y."/>
            <person name="Zhao H.B."/>
            <person name="Yang W.F."/>
            <person name="Wang G.Y."/>
            <person name="Li Y.H."/>
            <person name="Zhan D.L."/>
            <person name="Shen Y.T."/>
            <person name="Niu Q.F."/>
            <person name="Chang L."/>
            <person name="Qiu J."/>
            <person name="Zhao L."/>
            <person name="Xie H.B."/>
            <person name="Fu W.Y."/>
            <person name="Jin J."/>
            <person name="Li X.W."/>
            <person name="Jiao Y."/>
            <person name="Zhou C.C."/>
            <person name="Tu T."/>
            <person name="Chai C.Y."/>
            <person name="Gao J.L."/>
            <person name="Fan L.J."/>
            <person name="van de Weg E."/>
            <person name="Wang J.Y."/>
            <person name="Gao Z.S."/>
        </authorList>
    </citation>
    <scope>NUCLEOTIDE SEQUENCE [LARGE SCALE GENOMIC DNA]</scope>
    <source>
        <tissue evidence="8">Leaves</tissue>
    </source>
</reference>
<dbReference type="AlphaFoldDB" id="A0A6A1V3T2"/>
<dbReference type="EMBL" id="RXIC02000025">
    <property type="protein sequence ID" value="KAB1207392.1"/>
    <property type="molecule type" value="Genomic_DNA"/>
</dbReference>
<feature type="domain" description="Disease resistance N-terminal" evidence="6">
    <location>
        <begin position="17"/>
        <end position="104"/>
    </location>
</feature>
<comment type="caution">
    <text evidence="8">The sequence shown here is derived from an EMBL/GenBank/DDBJ whole genome shotgun (WGS) entry which is preliminary data.</text>
</comment>
<evidence type="ECO:0000259" key="6">
    <source>
        <dbReference type="Pfam" id="PF18052"/>
    </source>
</evidence>
<evidence type="ECO:0000259" key="5">
    <source>
        <dbReference type="Pfam" id="PF00931"/>
    </source>
</evidence>
<dbReference type="Pfam" id="PF18052">
    <property type="entry name" value="Rx_N"/>
    <property type="match status" value="1"/>
</dbReference>
<dbReference type="InterPro" id="IPR002182">
    <property type="entry name" value="NB-ARC"/>
</dbReference>
<evidence type="ECO:0000256" key="2">
    <source>
        <dbReference type="ARBA" id="ARBA00022741"/>
    </source>
</evidence>
<evidence type="ECO:0000256" key="4">
    <source>
        <dbReference type="ARBA" id="ARBA00022840"/>
    </source>
</evidence>
<dbReference type="InterPro" id="IPR058922">
    <property type="entry name" value="WHD_DRP"/>
</dbReference>
<gene>
    <name evidence="8" type="ORF">CJ030_MR7G017425</name>
</gene>
<dbReference type="Proteomes" id="UP000516437">
    <property type="component" value="Chromosome 7"/>
</dbReference>
<dbReference type="InterPro" id="IPR041118">
    <property type="entry name" value="Rx_N"/>
</dbReference>
<dbReference type="Gene3D" id="1.20.5.4130">
    <property type="match status" value="1"/>
</dbReference>
<keyword evidence="4" id="KW-0067">ATP-binding</keyword>
<keyword evidence="1" id="KW-0677">Repeat</keyword>
<proteinExistence type="predicted"/>
<evidence type="ECO:0000313" key="9">
    <source>
        <dbReference type="Proteomes" id="UP000516437"/>
    </source>
</evidence>
<dbReference type="OrthoDB" id="5279713at2759"/>
<dbReference type="Pfam" id="PF23559">
    <property type="entry name" value="WHD_DRP"/>
    <property type="match status" value="1"/>
</dbReference>
<feature type="domain" description="Disease resistance protein winged helix" evidence="7">
    <location>
        <begin position="215"/>
        <end position="283"/>
    </location>
</feature>
<dbReference type="InterPro" id="IPR027417">
    <property type="entry name" value="P-loop_NTPase"/>
</dbReference>
<dbReference type="InterPro" id="IPR032675">
    <property type="entry name" value="LRR_dom_sf"/>
</dbReference>
<sequence length="522" mass="60002">MAEAVLFNIAESISEKAISSLGSLVLKEVVLLWGVKDELEKLQNTVSAIQAVLLDAEKKQAAGDNAVTTWLTRLQDVVYEADDLLGDFFTEGLHREMMTRDKKAKKVGHRIKQIREKFVAIAVDRQFSFENREEKIEVLNSGERYSHSYIAAEKVVGREDDKKKLIDLLLMDTNLGDNVAILPIIGFGGLGKTTLAQLLFNDEKFQNYFELKMWDYEIDKSILINLWIAQGFIKPSSQNQCLEDVANEYFMDLLWRSFFQDIQMDEFGNIVGCKMHDFMHDLAVKVSGSSLITLILKINSLKEKLVMYAIEDTDFVLADPTFRPKLVRCEHYFFKGWWRRMDPVLPSFPLLSDLTIAICPMLTFMPTFPHLERLELKIAAGSHATDNDDECGSTRKPVDSNCLSYTYRLFIDSSLKIEVYNYMKWRIFDICQRKGLRNLISLKDLSIVACSKLKTLSRGIQHLTALQKLQLRNCIELDLGKDRDWMQWQGLKNLHDLEFFNLPKLVSLPSGFQYLNYCSTTA</sequence>
<dbReference type="PRINTS" id="PR00364">
    <property type="entry name" value="DISEASERSIST"/>
</dbReference>
<keyword evidence="3" id="KW-0611">Plant defense</keyword>
<evidence type="ECO:0000256" key="3">
    <source>
        <dbReference type="ARBA" id="ARBA00022821"/>
    </source>
</evidence>
<dbReference type="GO" id="GO:0043531">
    <property type="term" value="F:ADP binding"/>
    <property type="evidence" value="ECO:0007669"/>
    <property type="project" value="InterPro"/>
</dbReference>
<evidence type="ECO:0000259" key="7">
    <source>
        <dbReference type="Pfam" id="PF23559"/>
    </source>
</evidence>
<dbReference type="Gene3D" id="3.40.50.300">
    <property type="entry name" value="P-loop containing nucleotide triphosphate hydrolases"/>
    <property type="match status" value="1"/>
</dbReference>
<dbReference type="Gene3D" id="3.80.10.10">
    <property type="entry name" value="Ribonuclease Inhibitor"/>
    <property type="match status" value="1"/>
</dbReference>
<feature type="domain" description="NB-ARC" evidence="5">
    <location>
        <begin position="159"/>
        <end position="214"/>
    </location>
</feature>
<dbReference type="Pfam" id="PF00931">
    <property type="entry name" value="NB-ARC"/>
    <property type="match status" value="1"/>
</dbReference>
<evidence type="ECO:0000313" key="8">
    <source>
        <dbReference type="EMBL" id="KAB1207392.1"/>
    </source>
</evidence>
<name>A0A6A1V3T2_9ROSI</name>
<dbReference type="SUPFAM" id="SSF52058">
    <property type="entry name" value="L domain-like"/>
    <property type="match status" value="1"/>
</dbReference>
<dbReference type="GO" id="GO:0051707">
    <property type="term" value="P:response to other organism"/>
    <property type="evidence" value="ECO:0007669"/>
    <property type="project" value="UniProtKB-ARBA"/>
</dbReference>